<feature type="transmembrane region" description="Helical" evidence="10">
    <location>
        <begin position="44"/>
        <end position="62"/>
    </location>
</feature>
<feature type="transmembrane region" description="Helical" evidence="10">
    <location>
        <begin position="271"/>
        <end position="291"/>
    </location>
</feature>
<dbReference type="InterPro" id="IPR038770">
    <property type="entry name" value="Na+/solute_symporter_sf"/>
</dbReference>
<dbReference type="GO" id="GO:1902600">
    <property type="term" value="P:proton transmembrane transport"/>
    <property type="evidence" value="ECO:0007669"/>
    <property type="project" value="InterPro"/>
</dbReference>
<feature type="transmembrane region" description="Helical" evidence="10">
    <location>
        <begin position="248"/>
        <end position="265"/>
    </location>
</feature>
<evidence type="ECO:0000259" key="11">
    <source>
        <dbReference type="PROSITE" id="PS51201"/>
    </source>
</evidence>
<dbReference type="AlphaFoldDB" id="A0A3L0W4Z8"/>
<evidence type="ECO:0000256" key="2">
    <source>
        <dbReference type="ARBA" id="ARBA00005551"/>
    </source>
</evidence>
<dbReference type="SUPFAM" id="SSF51735">
    <property type="entry name" value="NAD(P)-binding Rossmann-fold domains"/>
    <property type="match status" value="1"/>
</dbReference>
<dbReference type="Gene3D" id="3.40.50.720">
    <property type="entry name" value="NAD(P)-binding Rossmann-like Domain"/>
    <property type="match status" value="1"/>
</dbReference>
<feature type="transmembrane region" description="Helical" evidence="10">
    <location>
        <begin position="333"/>
        <end position="351"/>
    </location>
</feature>
<evidence type="ECO:0000313" key="12">
    <source>
        <dbReference type="EMBL" id="MHO05477.1"/>
    </source>
</evidence>
<keyword evidence="5" id="KW-0997">Cell inner membrane</keyword>
<dbReference type="Gene3D" id="1.20.1530.20">
    <property type="match status" value="1"/>
</dbReference>
<sequence>MEPLFIAVAFACGMLVNLVGLPPLIGFLAAGFVLNGLGYQSSEVLTTVAELGVTLMLFTIGLKLNIKTLLRRDVWGTATVHILLSSGLFWVILLACKGVGMTLMLDLEWPHAIMLGFALSFSSTVFAVKVLEDRSDMNALYAKLAIGVLIMQDIFAVGFLTASTGKLPSIWALWILALPFLRPLLFKLLERAGHGELQMLMGITLALVLGAAAFEAVGLKPDLGALVIGMLLASHPAAAGMAKSLFSLKDLFLICFFLSIGLNGMPTQETMWMALVLMLALPLKSALYYLVYSGARLRVRTALLSTLALTNYSEFGLIVAAIAAKAGWLSHEWLVALSLALAGSFMLSAPLNSYSEWIYQHIGPWLRRLQSDTLHLDDRPIELGDAEVIILGMGRIGQGAYHELERKYGNVILGVENNGDKAPLLREQGMNVLEGDATDTDFWDKVILSHQVQLVILAMPHHSGNLYAIDKLRSHGFHGKIAAIVRFEDDIASLREQGVDAVFNVYDEAGSGFARHVIRQLQPLDTEATLVKEGPPRLT</sequence>
<comment type="subcellular location">
    <subcellularLocation>
        <location evidence="1">Membrane</location>
        <topology evidence="1">Multi-pass membrane protein</topology>
    </subcellularLocation>
</comment>
<feature type="transmembrane region" description="Helical" evidence="10">
    <location>
        <begin position="107"/>
        <end position="128"/>
    </location>
</feature>
<reference evidence="12" key="1">
    <citation type="submission" date="2018-10" db="EMBL/GenBank/DDBJ databases">
        <authorList>
            <consortium name="NARMS: The National Antimicrobial Resistance Monitoring System"/>
        </authorList>
    </citation>
    <scope>NUCLEOTIDE SEQUENCE [LARGE SCALE GENOMIC DNA]</scope>
    <source>
        <strain evidence="12">CVM N17EC0388</strain>
    </source>
</reference>
<keyword evidence="9 10" id="KW-0472">Membrane</keyword>
<evidence type="ECO:0000256" key="8">
    <source>
        <dbReference type="ARBA" id="ARBA00023065"/>
    </source>
</evidence>
<dbReference type="Pfam" id="PF00999">
    <property type="entry name" value="Na_H_Exchanger"/>
    <property type="match status" value="1"/>
</dbReference>
<evidence type="ECO:0000256" key="6">
    <source>
        <dbReference type="ARBA" id="ARBA00022692"/>
    </source>
</evidence>
<organism evidence="12">
    <name type="scientific">Escherichia coli</name>
    <dbReference type="NCBI Taxonomy" id="562"/>
    <lineage>
        <taxon>Bacteria</taxon>
        <taxon>Pseudomonadati</taxon>
        <taxon>Pseudomonadota</taxon>
        <taxon>Gammaproteobacteria</taxon>
        <taxon>Enterobacterales</taxon>
        <taxon>Enterobacteriaceae</taxon>
        <taxon>Escherichia</taxon>
    </lineage>
</organism>
<dbReference type="Pfam" id="PF02254">
    <property type="entry name" value="TrkA_N"/>
    <property type="match status" value="1"/>
</dbReference>
<name>A0A3L0W4Z8_ECOLX</name>
<dbReference type="EMBL" id="RNRV01000024">
    <property type="protein sequence ID" value="MHO05477.1"/>
    <property type="molecule type" value="Genomic_DNA"/>
</dbReference>
<gene>
    <name evidence="12" type="ORF">D9F05_13995</name>
</gene>
<proteinExistence type="inferred from homology"/>
<evidence type="ECO:0000256" key="9">
    <source>
        <dbReference type="ARBA" id="ARBA00023136"/>
    </source>
</evidence>
<feature type="transmembrane region" description="Helical" evidence="10">
    <location>
        <begin position="197"/>
        <end position="217"/>
    </location>
</feature>
<comment type="caution">
    <text evidence="12">The sequence shown here is derived from an EMBL/GenBank/DDBJ whole genome shotgun (WGS) entry which is preliminary data.</text>
</comment>
<keyword evidence="4" id="KW-0050">Antiport</keyword>
<dbReference type="InterPro" id="IPR006153">
    <property type="entry name" value="Cation/H_exchanger_TM"/>
</dbReference>
<accession>A0A3L0W4Z8</accession>
<dbReference type="InterPro" id="IPR003148">
    <property type="entry name" value="RCK_N"/>
</dbReference>
<dbReference type="GO" id="GO:0006813">
    <property type="term" value="P:potassium ion transport"/>
    <property type="evidence" value="ECO:0007669"/>
    <property type="project" value="InterPro"/>
</dbReference>
<feature type="transmembrane region" description="Helical" evidence="10">
    <location>
        <begin position="74"/>
        <end position="95"/>
    </location>
</feature>
<feature type="transmembrane region" description="Helical" evidence="10">
    <location>
        <begin position="140"/>
        <end position="162"/>
    </location>
</feature>
<feature type="domain" description="RCK N-terminal" evidence="11">
    <location>
        <begin position="385"/>
        <end position="503"/>
    </location>
</feature>
<keyword evidence="5" id="KW-1003">Cell membrane</keyword>
<evidence type="ECO:0000256" key="7">
    <source>
        <dbReference type="ARBA" id="ARBA00022989"/>
    </source>
</evidence>
<dbReference type="PANTHER" id="PTHR42751">
    <property type="entry name" value="SODIUM/HYDROGEN EXCHANGER FAMILY/TRKA DOMAIN PROTEIN"/>
    <property type="match status" value="1"/>
</dbReference>
<dbReference type="InterPro" id="IPR036291">
    <property type="entry name" value="NAD(P)-bd_dom_sf"/>
</dbReference>
<keyword evidence="8" id="KW-0406">Ion transport</keyword>
<protein>
    <submittedName>
        <fullName evidence="12">Potassium transporter Kef</fullName>
    </submittedName>
</protein>
<evidence type="ECO:0000256" key="10">
    <source>
        <dbReference type="SAM" id="Phobius"/>
    </source>
</evidence>
<keyword evidence="6 10" id="KW-0812">Transmembrane</keyword>
<dbReference type="PANTHER" id="PTHR42751:SF1">
    <property type="entry name" value="CATION_PROTON ANTIPORTER YBAL-RELATED"/>
    <property type="match status" value="1"/>
</dbReference>
<evidence type="ECO:0000256" key="3">
    <source>
        <dbReference type="ARBA" id="ARBA00022448"/>
    </source>
</evidence>
<dbReference type="GO" id="GO:0015297">
    <property type="term" value="F:antiporter activity"/>
    <property type="evidence" value="ECO:0007669"/>
    <property type="project" value="UniProtKB-KW"/>
</dbReference>
<evidence type="ECO:0000256" key="5">
    <source>
        <dbReference type="ARBA" id="ARBA00022519"/>
    </source>
</evidence>
<comment type="similarity">
    <text evidence="2">Belongs to the monovalent cation:proton antiporter 2 (CPA2) transporter (TC 2.A.37) family.</text>
</comment>
<keyword evidence="7 10" id="KW-1133">Transmembrane helix</keyword>
<dbReference type="PROSITE" id="PS51201">
    <property type="entry name" value="RCK_N"/>
    <property type="match status" value="1"/>
</dbReference>
<feature type="transmembrane region" description="Helical" evidence="10">
    <location>
        <begin position="168"/>
        <end position="185"/>
    </location>
</feature>
<evidence type="ECO:0000256" key="1">
    <source>
        <dbReference type="ARBA" id="ARBA00004141"/>
    </source>
</evidence>
<evidence type="ECO:0000256" key="4">
    <source>
        <dbReference type="ARBA" id="ARBA00022449"/>
    </source>
</evidence>
<keyword evidence="3" id="KW-0813">Transport</keyword>
<dbReference type="GO" id="GO:0016020">
    <property type="term" value="C:membrane"/>
    <property type="evidence" value="ECO:0007669"/>
    <property type="project" value="UniProtKB-SubCell"/>
</dbReference>
<feature type="transmembrane region" description="Helical" evidence="10">
    <location>
        <begin position="303"/>
        <end position="327"/>
    </location>
</feature>
<feature type="transmembrane region" description="Helical" evidence="10">
    <location>
        <begin position="223"/>
        <end position="241"/>
    </location>
</feature>